<reference evidence="3" key="1">
    <citation type="journal article" date="2021" name="PeerJ">
        <title>Extensive microbial diversity within the chicken gut microbiome revealed by metagenomics and culture.</title>
        <authorList>
            <person name="Gilroy R."/>
            <person name="Ravi A."/>
            <person name="Getino M."/>
            <person name="Pursley I."/>
            <person name="Horton D.L."/>
            <person name="Alikhan N.F."/>
            <person name="Baker D."/>
            <person name="Gharbi K."/>
            <person name="Hall N."/>
            <person name="Watson M."/>
            <person name="Adriaenssens E.M."/>
            <person name="Foster-Nyarko E."/>
            <person name="Jarju S."/>
            <person name="Secka A."/>
            <person name="Antonio M."/>
            <person name="Oren A."/>
            <person name="Chaudhuri R.R."/>
            <person name="La Ragione R."/>
            <person name="Hildebrand F."/>
            <person name="Pallen M.J."/>
        </authorList>
    </citation>
    <scope>NUCLEOTIDE SEQUENCE</scope>
    <source>
        <strain evidence="3">ChiHjej9B8-13557</strain>
    </source>
</reference>
<keyword evidence="2" id="KW-0472">Membrane</keyword>
<dbReference type="Proteomes" id="UP000824211">
    <property type="component" value="Unassembled WGS sequence"/>
</dbReference>
<accession>A0A9D2S7S9</accession>
<evidence type="ECO:0000313" key="3">
    <source>
        <dbReference type="EMBL" id="HJB58680.1"/>
    </source>
</evidence>
<evidence type="ECO:0000256" key="2">
    <source>
        <dbReference type="SAM" id="Phobius"/>
    </source>
</evidence>
<dbReference type="AlphaFoldDB" id="A0A9D2S7S9"/>
<evidence type="ECO:0000313" key="4">
    <source>
        <dbReference type="Proteomes" id="UP000824211"/>
    </source>
</evidence>
<name>A0A9D2S7S9_9FIRM</name>
<reference evidence="3" key="2">
    <citation type="submission" date="2021-04" db="EMBL/GenBank/DDBJ databases">
        <authorList>
            <person name="Gilroy R."/>
        </authorList>
    </citation>
    <scope>NUCLEOTIDE SEQUENCE</scope>
    <source>
        <strain evidence="3">ChiHjej9B8-13557</strain>
    </source>
</reference>
<feature type="region of interest" description="Disordered" evidence="1">
    <location>
        <begin position="57"/>
        <end position="86"/>
    </location>
</feature>
<dbReference type="EMBL" id="DWXX01000057">
    <property type="protein sequence ID" value="HJB58680.1"/>
    <property type="molecule type" value="Genomic_DNA"/>
</dbReference>
<proteinExistence type="predicted"/>
<organism evidence="3 4">
    <name type="scientific">Candidatus Faecalibacterium faecipullorum</name>
    <dbReference type="NCBI Taxonomy" id="2838578"/>
    <lineage>
        <taxon>Bacteria</taxon>
        <taxon>Bacillati</taxon>
        <taxon>Bacillota</taxon>
        <taxon>Clostridia</taxon>
        <taxon>Eubacteriales</taxon>
        <taxon>Oscillospiraceae</taxon>
        <taxon>Faecalibacterium</taxon>
    </lineage>
</organism>
<feature type="compositionally biased region" description="Low complexity" evidence="1">
    <location>
        <begin position="64"/>
        <end position="86"/>
    </location>
</feature>
<comment type="caution">
    <text evidence="3">The sequence shown here is derived from an EMBL/GenBank/DDBJ whole genome shotgun (WGS) entry which is preliminary data.</text>
</comment>
<keyword evidence="2" id="KW-0812">Transmembrane</keyword>
<evidence type="ECO:0000256" key="1">
    <source>
        <dbReference type="SAM" id="MobiDB-lite"/>
    </source>
</evidence>
<keyword evidence="2" id="KW-1133">Transmembrane helix</keyword>
<gene>
    <name evidence="3" type="ORF">H9771_03305</name>
</gene>
<protein>
    <submittedName>
        <fullName evidence="3">Uncharacterized protein</fullName>
    </submittedName>
</protein>
<feature type="transmembrane region" description="Helical" evidence="2">
    <location>
        <begin position="35"/>
        <end position="52"/>
    </location>
</feature>
<sequence length="241" mass="26044">MDKRRVSLVLGWCFLACGVLGPVWALSAGQMSGPALLAGLCLVPGFLLLKGARRAPDADTPGEAGAQDDQTAQNAQDAQDAPDGAADLYCPDPARTRVDVHLQDRRQAADLAPRYLEQARQAAAVLNATADPDEFFRQYDYLLGRMVVLAECTKYLRFGGEQPQLTLARLCRQSYRDHVGKAMIDRCCDKARAAGSPQAAAAAFDAAFAPCLDQMSDALRRYQADKARQLADGAEHTETTN</sequence>